<evidence type="ECO:0000313" key="2">
    <source>
        <dbReference type="EMBL" id="KAL2488913.1"/>
    </source>
</evidence>
<dbReference type="SUPFAM" id="SSF51445">
    <property type="entry name" value="(Trans)glycosidases"/>
    <property type="match status" value="1"/>
</dbReference>
<name>A0ABD1RKH8_9LAMI</name>
<reference evidence="3" key="1">
    <citation type="submission" date="2024-07" db="EMBL/GenBank/DDBJ databases">
        <title>Two chromosome-level genome assemblies of Korean endemic species Abeliophyllum distichum and Forsythia ovata (Oleaceae).</title>
        <authorList>
            <person name="Jang H."/>
        </authorList>
    </citation>
    <scope>NUCLEOTIDE SEQUENCE [LARGE SCALE GENOMIC DNA]</scope>
</reference>
<evidence type="ECO:0000256" key="1">
    <source>
        <dbReference type="SAM" id="MobiDB-lite"/>
    </source>
</evidence>
<dbReference type="AlphaFoldDB" id="A0ABD1RKH8"/>
<accession>A0ABD1RKH8</accession>
<gene>
    <name evidence="2" type="ORF">Fot_42205</name>
</gene>
<evidence type="ECO:0000313" key="3">
    <source>
        <dbReference type="Proteomes" id="UP001604277"/>
    </source>
</evidence>
<proteinExistence type="predicted"/>
<dbReference type="EMBL" id="JBFOLJ010000012">
    <property type="protein sequence ID" value="KAL2488913.1"/>
    <property type="molecule type" value="Genomic_DNA"/>
</dbReference>
<dbReference type="Proteomes" id="UP001604277">
    <property type="component" value="Unassembled WGS sequence"/>
</dbReference>
<sequence>MRDQDQNQIKQQHSSASSLSINRPSRRRKEKINLEHQAISLFPNRVSSLGINYGQIANNLPIPDNVVPLVKSIDATRVKLYKRNPNCKSVVRSPTRSLTTSPVIHLNRRRSTLRILFS</sequence>
<protein>
    <submittedName>
        <fullName evidence="2">Glucan 1</fullName>
    </submittedName>
</protein>
<dbReference type="Gene3D" id="3.20.20.80">
    <property type="entry name" value="Glycosidases"/>
    <property type="match status" value="1"/>
</dbReference>
<feature type="region of interest" description="Disordered" evidence="1">
    <location>
        <begin position="1"/>
        <end position="30"/>
    </location>
</feature>
<organism evidence="2 3">
    <name type="scientific">Forsythia ovata</name>
    <dbReference type="NCBI Taxonomy" id="205694"/>
    <lineage>
        <taxon>Eukaryota</taxon>
        <taxon>Viridiplantae</taxon>
        <taxon>Streptophyta</taxon>
        <taxon>Embryophyta</taxon>
        <taxon>Tracheophyta</taxon>
        <taxon>Spermatophyta</taxon>
        <taxon>Magnoliopsida</taxon>
        <taxon>eudicotyledons</taxon>
        <taxon>Gunneridae</taxon>
        <taxon>Pentapetalae</taxon>
        <taxon>asterids</taxon>
        <taxon>lamiids</taxon>
        <taxon>Lamiales</taxon>
        <taxon>Oleaceae</taxon>
        <taxon>Forsythieae</taxon>
        <taxon>Forsythia</taxon>
    </lineage>
</organism>
<dbReference type="InterPro" id="IPR017853">
    <property type="entry name" value="GH"/>
</dbReference>
<comment type="caution">
    <text evidence="2">The sequence shown here is derived from an EMBL/GenBank/DDBJ whole genome shotgun (WGS) entry which is preliminary data.</text>
</comment>
<feature type="compositionally biased region" description="Polar residues" evidence="1">
    <location>
        <begin position="1"/>
        <end position="23"/>
    </location>
</feature>
<keyword evidence="3" id="KW-1185">Reference proteome</keyword>